<dbReference type="RefSeq" id="WP_221188240.1">
    <property type="nucleotide sequence ID" value="NZ_JACHXV010000005.1"/>
</dbReference>
<dbReference type="SMART" id="SM00822">
    <property type="entry name" value="PKS_KR"/>
    <property type="match status" value="1"/>
</dbReference>
<dbReference type="PROSITE" id="PS00061">
    <property type="entry name" value="ADH_SHORT"/>
    <property type="match status" value="1"/>
</dbReference>
<evidence type="ECO:0000313" key="5">
    <source>
        <dbReference type="EMBL" id="MBB3173983.1"/>
    </source>
</evidence>
<dbReference type="InterPro" id="IPR002347">
    <property type="entry name" value="SDR_fam"/>
</dbReference>
<keyword evidence="6" id="KW-1185">Reference proteome</keyword>
<keyword evidence="2" id="KW-0560">Oxidoreductase</keyword>
<dbReference type="InterPro" id="IPR057326">
    <property type="entry name" value="KR_dom"/>
</dbReference>
<dbReference type="Proteomes" id="UP000557688">
    <property type="component" value="Unassembled WGS sequence"/>
</dbReference>
<evidence type="ECO:0000259" key="4">
    <source>
        <dbReference type="SMART" id="SM00822"/>
    </source>
</evidence>
<comment type="caution">
    <text evidence="5">The sequence shown here is derived from an EMBL/GenBank/DDBJ whole genome shotgun (WGS) entry which is preliminary data.</text>
</comment>
<proteinExistence type="inferred from homology"/>
<dbReference type="Gene3D" id="3.40.50.720">
    <property type="entry name" value="NAD(P)-binding Rossmann-like Domain"/>
    <property type="match status" value="1"/>
</dbReference>
<feature type="domain" description="Ketoreductase" evidence="4">
    <location>
        <begin position="38"/>
        <end position="222"/>
    </location>
</feature>
<accession>A0A839V018</accession>
<dbReference type="PANTHER" id="PTHR44196">
    <property type="entry name" value="DEHYDROGENASE/REDUCTASE SDR FAMILY MEMBER 7B"/>
    <property type="match status" value="1"/>
</dbReference>
<dbReference type="InterPro" id="IPR020904">
    <property type="entry name" value="Sc_DH/Rdtase_CS"/>
</dbReference>
<dbReference type="GO" id="GO:0016491">
    <property type="term" value="F:oxidoreductase activity"/>
    <property type="evidence" value="ECO:0007669"/>
    <property type="project" value="UniProtKB-KW"/>
</dbReference>
<dbReference type="SUPFAM" id="SSF51735">
    <property type="entry name" value="NAD(P)-binding Rossmann-fold domains"/>
    <property type="match status" value="1"/>
</dbReference>
<dbReference type="InterPro" id="IPR036291">
    <property type="entry name" value="NAD(P)-bd_dom_sf"/>
</dbReference>
<dbReference type="PRINTS" id="PR00080">
    <property type="entry name" value="SDRFAMILY"/>
</dbReference>
<dbReference type="GO" id="GO:0016020">
    <property type="term" value="C:membrane"/>
    <property type="evidence" value="ECO:0007669"/>
    <property type="project" value="TreeGrafter"/>
</dbReference>
<gene>
    <name evidence="5" type="ORF">FHR90_001815</name>
</gene>
<dbReference type="EMBL" id="JACHXV010000005">
    <property type="protein sequence ID" value="MBB3173983.1"/>
    <property type="molecule type" value="Genomic_DNA"/>
</dbReference>
<dbReference type="AlphaFoldDB" id="A0A839V018"/>
<organism evidence="5 6">
    <name type="scientific">Endobacter medicaginis</name>
    <dbReference type="NCBI Taxonomy" id="1181271"/>
    <lineage>
        <taxon>Bacteria</taxon>
        <taxon>Pseudomonadati</taxon>
        <taxon>Pseudomonadota</taxon>
        <taxon>Alphaproteobacteria</taxon>
        <taxon>Acetobacterales</taxon>
        <taxon>Acetobacteraceae</taxon>
        <taxon>Endobacter</taxon>
    </lineage>
</organism>
<dbReference type="PANTHER" id="PTHR44196:SF1">
    <property type="entry name" value="DEHYDROGENASE_REDUCTASE SDR FAMILY MEMBER 7B"/>
    <property type="match status" value="1"/>
</dbReference>
<dbReference type="CDD" id="cd05233">
    <property type="entry name" value="SDR_c"/>
    <property type="match status" value="1"/>
</dbReference>
<evidence type="ECO:0000256" key="2">
    <source>
        <dbReference type="ARBA" id="ARBA00023002"/>
    </source>
</evidence>
<evidence type="ECO:0000313" key="6">
    <source>
        <dbReference type="Proteomes" id="UP000557688"/>
    </source>
</evidence>
<comment type="similarity">
    <text evidence="1 3">Belongs to the short-chain dehydrogenases/reductases (SDR) family.</text>
</comment>
<dbReference type="PRINTS" id="PR00081">
    <property type="entry name" value="GDHRDH"/>
</dbReference>
<reference evidence="5 6" key="1">
    <citation type="submission" date="2020-08" db="EMBL/GenBank/DDBJ databases">
        <title>Genomic Encyclopedia of Type Strains, Phase III (KMG-III): the genomes of soil and plant-associated and newly described type strains.</title>
        <authorList>
            <person name="Whitman W."/>
        </authorList>
    </citation>
    <scope>NUCLEOTIDE SEQUENCE [LARGE SCALE GENOMIC DNA]</scope>
    <source>
        <strain evidence="5 6">CECT 8088</strain>
    </source>
</reference>
<evidence type="ECO:0000256" key="1">
    <source>
        <dbReference type="ARBA" id="ARBA00006484"/>
    </source>
</evidence>
<protein>
    <submittedName>
        <fullName evidence="5">Short-subunit dehydrogenase</fullName>
    </submittedName>
</protein>
<name>A0A839V018_9PROT</name>
<sequence>MSASRKLAGLGLATVALSGATLALRRALAPLPMALAGRTAVITGAASGIGRGIARALARQGCNLALVDRNAGPLEALAGELRGGPDRLRISTHVVDVTDAAANVAMRDAVVAVHHEVDLLFNNAGVALGGDFARVSAAEFDWLLGINLDAVVDLTRLFLPLLRAGDDSALVFTSSLFGLIAPPGQVAYSTSKFAVRGFATALRGELAGTPVSVTVVHPGGVKTAIARDAPLAAALKDDPRAARERAATEKFLRMDPDLAGRIIVDAVRKRRHRVLVGLDAKLLSALERASPVGYPTVMRAVFERASARKTS</sequence>
<evidence type="ECO:0000256" key="3">
    <source>
        <dbReference type="RuleBase" id="RU000363"/>
    </source>
</evidence>
<dbReference type="Pfam" id="PF00106">
    <property type="entry name" value="adh_short"/>
    <property type="match status" value="1"/>
</dbReference>